<dbReference type="Proteomes" id="UP000276133">
    <property type="component" value="Unassembled WGS sequence"/>
</dbReference>
<organism evidence="1 2">
    <name type="scientific">Brachionus plicatilis</name>
    <name type="common">Marine rotifer</name>
    <name type="synonym">Brachionus muelleri</name>
    <dbReference type="NCBI Taxonomy" id="10195"/>
    <lineage>
        <taxon>Eukaryota</taxon>
        <taxon>Metazoa</taxon>
        <taxon>Spiralia</taxon>
        <taxon>Gnathifera</taxon>
        <taxon>Rotifera</taxon>
        <taxon>Eurotatoria</taxon>
        <taxon>Monogononta</taxon>
        <taxon>Pseudotrocha</taxon>
        <taxon>Ploima</taxon>
        <taxon>Brachionidae</taxon>
        <taxon>Brachionus</taxon>
    </lineage>
</organism>
<keyword evidence="2" id="KW-1185">Reference proteome</keyword>
<name>A0A3M7SFN7_BRAPC</name>
<proteinExistence type="predicted"/>
<evidence type="ECO:0000313" key="2">
    <source>
        <dbReference type="Proteomes" id="UP000276133"/>
    </source>
</evidence>
<accession>A0A3M7SFN7</accession>
<evidence type="ECO:0000313" key="1">
    <source>
        <dbReference type="EMBL" id="RNA34447.1"/>
    </source>
</evidence>
<gene>
    <name evidence="1" type="ORF">BpHYR1_031734</name>
</gene>
<reference evidence="1 2" key="1">
    <citation type="journal article" date="2018" name="Sci. Rep.">
        <title>Genomic signatures of local adaptation to the degree of environmental predictability in rotifers.</title>
        <authorList>
            <person name="Franch-Gras L."/>
            <person name="Hahn C."/>
            <person name="Garcia-Roger E.M."/>
            <person name="Carmona M.J."/>
            <person name="Serra M."/>
            <person name="Gomez A."/>
        </authorList>
    </citation>
    <scope>NUCLEOTIDE SEQUENCE [LARGE SCALE GENOMIC DNA]</scope>
    <source>
        <strain evidence="1">HYR1</strain>
    </source>
</reference>
<dbReference type="AlphaFoldDB" id="A0A3M7SFN7"/>
<sequence>MSLHLCSKLSKEPIWDLTEFSMFTCLVCSDLAAKTESPTSTLFNQSSICFDQFSIWRHDSFTSKHWAHSCNGFCFCDAFSSSCSSNCLPISLIKLDICRCTS</sequence>
<dbReference type="EMBL" id="REGN01001478">
    <property type="protein sequence ID" value="RNA34447.1"/>
    <property type="molecule type" value="Genomic_DNA"/>
</dbReference>
<comment type="caution">
    <text evidence="1">The sequence shown here is derived from an EMBL/GenBank/DDBJ whole genome shotgun (WGS) entry which is preliminary data.</text>
</comment>
<protein>
    <submittedName>
        <fullName evidence="1">Uncharacterized protein</fullName>
    </submittedName>
</protein>